<organism evidence="1 2">
    <name type="scientific">Roseburia intestinalis L1-82</name>
    <dbReference type="NCBI Taxonomy" id="536231"/>
    <lineage>
        <taxon>Bacteria</taxon>
        <taxon>Bacillati</taxon>
        <taxon>Bacillota</taxon>
        <taxon>Clostridia</taxon>
        <taxon>Lachnospirales</taxon>
        <taxon>Lachnospiraceae</taxon>
        <taxon>Roseburia</taxon>
    </lineage>
</organism>
<reference evidence="1 2" key="1">
    <citation type="submission" date="2018-09" db="EMBL/GenBank/DDBJ databases">
        <authorList>
            <person name="Petit M.-A."/>
            <person name="Lossouarn J."/>
        </authorList>
    </citation>
    <scope>NUCLEOTIDE SEQUENCE [LARGE SCALE GENOMIC DNA]</scope>
    <source>
        <strain evidence="1 2">L1-82</strain>
    </source>
</reference>
<evidence type="ECO:0000313" key="1">
    <source>
        <dbReference type="EMBL" id="VCV21350.1"/>
    </source>
</evidence>
<dbReference type="GeneID" id="61432493"/>
<dbReference type="AlphaFoldDB" id="A0AAQ2UD81"/>
<dbReference type="Proteomes" id="UP000294398">
    <property type="component" value="Chromosome"/>
</dbReference>
<evidence type="ECO:0000313" key="2">
    <source>
        <dbReference type="Proteomes" id="UP000294398"/>
    </source>
</evidence>
<sequence>MTFPEIVKTTLWDIIDEMSHSLSSFVKNPDKDFIRKRKLDFKKMMHLIISMESGSLNHELLKFFEYDSSVPTGSAFYQQRSKLSVSAFRHLLKEFNLKFPLEKFRGKYYLIACDGSEFNIARNLKDADTFHEPNDKSVSGFNMVHTISLYEVCSKRYLDLEVQPGRLKNEFQAICNLMDRYAYGGSPIFIMGFSLLSASEFLPTEKWRCAKQ</sequence>
<name>A0AAQ2UD81_9FIRM</name>
<accession>A0AAQ2UD81</accession>
<gene>
    <name evidence="1" type="ORF">RIL182_01221</name>
</gene>
<dbReference type="EMBL" id="LR027880">
    <property type="protein sequence ID" value="VCV21350.1"/>
    <property type="molecule type" value="Genomic_DNA"/>
</dbReference>
<keyword evidence="2" id="KW-1185">Reference proteome</keyword>
<proteinExistence type="predicted"/>
<dbReference type="RefSeq" id="WP_134523159.1">
    <property type="nucleotide sequence ID" value="NZ_LR027880.1"/>
</dbReference>
<protein>
    <submittedName>
        <fullName evidence="1">Uncharacterized protein</fullName>
    </submittedName>
</protein>